<evidence type="ECO:0000256" key="3">
    <source>
        <dbReference type="ARBA" id="ARBA00022960"/>
    </source>
</evidence>
<dbReference type="GO" id="GO:0005886">
    <property type="term" value="C:plasma membrane"/>
    <property type="evidence" value="ECO:0007669"/>
    <property type="project" value="TreeGrafter"/>
</dbReference>
<dbReference type="GO" id="GO:0008360">
    <property type="term" value="P:regulation of cell shape"/>
    <property type="evidence" value="ECO:0007669"/>
    <property type="project" value="UniProtKB-KW"/>
</dbReference>
<dbReference type="AlphaFoldDB" id="A0A9W5MZD1"/>
<evidence type="ECO:0000256" key="4">
    <source>
        <dbReference type="ARBA" id="ARBA00032089"/>
    </source>
</evidence>
<feature type="domain" description="Rod shape-determining protein MreC beta-barrel core" evidence="7">
    <location>
        <begin position="130"/>
        <end position="274"/>
    </location>
</feature>
<dbReference type="InterPro" id="IPR042177">
    <property type="entry name" value="Cell/Rod_1"/>
</dbReference>
<dbReference type="Proteomes" id="UP000004621">
    <property type="component" value="Unassembled WGS sequence"/>
</dbReference>
<comment type="similarity">
    <text evidence="1 5">Belongs to the MreC family.</text>
</comment>
<dbReference type="PANTHER" id="PTHR34138">
    <property type="entry name" value="CELL SHAPE-DETERMINING PROTEIN MREC"/>
    <property type="match status" value="1"/>
</dbReference>
<dbReference type="InterPro" id="IPR007221">
    <property type="entry name" value="MreC"/>
</dbReference>
<evidence type="ECO:0000256" key="5">
    <source>
        <dbReference type="PIRNR" id="PIRNR038471"/>
    </source>
</evidence>
<feature type="coiled-coil region" evidence="6">
    <location>
        <begin position="70"/>
        <end position="97"/>
    </location>
</feature>
<dbReference type="NCBIfam" id="TIGR00219">
    <property type="entry name" value="mreC"/>
    <property type="match status" value="1"/>
</dbReference>
<gene>
    <name evidence="8" type="primary">mreC</name>
    <name evidence="8" type="ORF">NEISUBOT_04504</name>
</gene>
<reference evidence="8 9" key="1">
    <citation type="submission" date="2010-01" db="EMBL/GenBank/DDBJ databases">
        <authorList>
            <person name="Weinstock G."/>
            <person name="Sodergren E."/>
            <person name="Clifton S."/>
            <person name="Fulton L."/>
            <person name="Fulton B."/>
            <person name="Courtney L."/>
            <person name="Fronick C."/>
            <person name="Harrison M."/>
            <person name="Strong C."/>
            <person name="Farmer C."/>
            <person name="Delahaunty K."/>
            <person name="Markovic C."/>
            <person name="Hall O."/>
            <person name="Minx P."/>
            <person name="Tomlinson C."/>
            <person name="Mitreva M."/>
            <person name="Nelson J."/>
            <person name="Hou S."/>
            <person name="Wollam A."/>
            <person name="Pepin K.H."/>
            <person name="Johnson M."/>
            <person name="Bhonagiri V."/>
            <person name="Nash W.E."/>
            <person name="Warren W."/>
            <person name="Chinwalla A."/>
            <person name="Mardis E.R."/>
            <person name="Wilson R.K."/>
        </authorList>
    </citation>
    <scope>NUCLEOTIDE SEQUENCE [LARGE SCALE GENOMIC DNA]</scope>
    <source>
        <strain evidence="8 9">NJ9703</strain>
    </source>
</reference>
<comment type="function">
    <text evidence="5">Involved in formation and maintenance of cell shape.</text>
</comment>
<dbReference type="PANTHER" id="PTHR34138:SF1">
    <property type="entry name" value="CELL SHAPE-DETERMINING PROTEIN MREC"/>
    <property type="match status" value="1"/>
</dbReference>
<keyword evidence="6" id="KW-0175">Coiled coil</keyword>
<organism evidence="8 9">
    <name type="scientific">Neisseria subflava NJ9703</name>
    <dbReference type="NCBI Taxonomy" id="546268"/>
    <lineage>
        <taxon>Bacteria</taxon>
        <taxon>Pseudomonadati</taxon>
        <taxon>Pseudomonadota</taxon>
        <taxon>Betaproteobacteria</taxon>
        <taxon>Neisseriales</taxon>
        <taxon>Neisseriaceae</taxon>
        <taxon>Neisseria</taxon>
    </lineage>
</organism>
<evidence type="ECO:0000313" key="8">
    <source>
        <dbReference type="EMBL" id="EFC52100.1"/>
    </source>
</evidence>
<dbReference type="Gene3D" id="2.40.10.340">
    <property type="entry name" value="Rod shape-determining protein MreC, domain 1"/>
    <property type="match status" value="1"/>
</dbReference>
<evidence type="ECO:0000313" key="9">
    <source>
        <dbReference type="Proteomes" id="UP000004621"/>
    </source>
</evidence>
<keyword evidence="3 5" id="KW-0133">Cell shape</keyword>
<name>A0A9W5MZD1_NEISU</name>
<dbReference type="Pfam" id="PF04085">
    <property type="entry name" value="MreC"/>
    <property type="match status" value="1"/>
</dbReference>
<dbReference type="InterPro" id="IPR042175">
    <property type="entry name" value="Cell/Rod_MreC_2"/>
</dbReference>
<dbReference type="EMBL" id="ACEO02000006">
    <property type="protein sequence ID" value="EFC52100.1"/>
    <property type="molecule type" value="Genomic_DNA"/>
</dbReference>
<dbReference type="PIRSF" id="PIRSF038471">
    <property type="entry name" value="MreC"/>
    <property type="match status" value="1"/>
</dbReference>
<evidence type="ECO:0000256" key="1">
    <source>
        <dbReference type="ARBA" id="ARBA00009369"/>
    </source>
</evidence>
<accession>A0A9W5MZD1</accession>
<evidence type="ECO:0000256" key="6">
    <source>
        <dbReference type="SAM" id="Coils"/>
    </source>
</evidence>
<protein>
    <recommendedName>
        <fullName evidence="2 5">Cell shape-determining protein MreC</fullName>
    </recommendedName>
    <alternativeName>
        <fullName evidence="4 5">Cell shape protein MreC</fullName>
    </alternativeName>
</protein>
<dbReference type="Gene3D" id="2.40.10.350">
    <property type="entry name" value="Rod shape-determining protein MreC, domain 2"/>
    <property type="match status" value="1"/>
</dbReference>
<dbReference type="InterPro" id="IPR055342">
    <property type="entry name" value="MreC_beta-barrel_core"/>
</dbReference>
<evidence type="ECO:0000256" key="2">
    <source>
        <dbReference type="ARBA" id="ARBA00013855"/>
    </source>
</evidence>
<sequence length="282" mass="30861">MVMERSSLRFDEAKGPKLLPRFVVYITLAAGLMVADYRFSLMQPVRAAVMPMLYPVQWLANQPVQLYQYFADLSQSKSELLEQNRQLMEENGRLKIDLQRDKVNTDELRELKKLYGLQQKGIHNVIGAEVISNGKDPLSERLIIGKGSQDGLKVGDAVIDQNGLIGLLTQVHTQSAEIELISSGQSIVPVAVSRTGERNLAYGNGNGLDLRYFPTGSDLKPGDILLTSGLDGTYPAGIPVATVSKVVRASGTPYYDTQLTPLAALRSSRFVLVLSSAPSSPR</sequence>
<evidence type="ECO:0000259" key="7">
    <source>
        <dbReference type="Pfam" id="PF04085"/>
    </source>
</evidence>
<proteinExistence type="inferred from homology"/>
<comment type="caution">
    <text evidence="8">The sequence shown here is derived from an EMBL/GenBank/DDBJ whole genome shotgun (WGS) entry which is preliminary data.</text>
</comment>